<evidence type="ECO:0000256" key="3">
    <source>
        <dbReference type="ARBA" id="ARBA00022553"/>
    </source>
</evidence>
<evidence type="ECO:0000256" key="2">
    <source>
        <dbReference type="ARBA" id="ARBA00012438"/>
    </source>
</evidence>
<dbReference type="Pfam" id="PF02518">
    <property type="entry name" value="HATPase_c"/>
    <property type="match status" value="1"/>
</dbReference>
<dbReference type="InterPro" id="IPR036097">
    <property type="entry name" value="HisK_dim/P_sf"/>
</dbReference>
<dbReference type="FunFam" id="1.10.287.130:FF:000045">
    <property type="entry name" value="Two-component system sensor histidine kinase/response regulator"/>
    <property type="match status" value="1"/>
</dbReference>
<organism evidence="18 19">
    <name type="scientific">Flagellimonas flava</name>
    <dbReference type="NCBI Taxonomy" id="570519"/>
    <lineage>
        <taxon>Bacteria</taxon>
        <taxon>Pseudomonadati</taxon>
        <taxon>Bacteroidota</taxon>
        <taxon>Flavobacteriia</taxon>
        <taxon>Flavobacteriales</taxon>
        <taxon>Flavobacteriaceae</taxon>
        <taxon>Flagellimonas</taxon>
    </lineage>
</organism>
<dbReference type="CDD" id="cd00082">
    <property type="entry name" value="HisKA"/>
    <property type="match status" value="1"/>
</dbReference>
<dbReference type="Gene3D" id="3.30.565.10">
    <property type="entry name" value="Histidine kinase-like ATPase, C-terminal domain"/>
    <property type="match status" value="1"/>
</dbReference>
<feature type="modified residue" description="4-aspartylphosphate" evidence="12">
    <location>
        <position position="781"/>
    </location>
</feature>
<dbReference type="InterPro" id="IPR004358">
    <property type="entry name" value="Sig_transdc_His_kin-like_C"/>
</dbReference>
<keyword evidence="10" id="KW-0238">DNA-binding</keyword>
<dbReference type="SMART" id="SM00028">
    <property type="entry name" value="TPR"/>
    <property type="match status" value="6"/>
</dbReference>
<dbReference type="SUPFAM" id="SSF47384">
    <property type="entry name" value="Homodimeric domain of signal transducing histidine kinase"/>
    <property type="match status" value="1"/>
</dbReference>
<dbReference type="InterPro" id="IPR005467">
    <property type="entry name" value="His_kinase_dom"/>
</dbReference>
<evidence type="ECO:0000256" key="13">
    <source>
        <dbReference type="PROSITE-ProRule" id="PRU00339"/>
    </source>
</evidence>
<dbReference type="EMBL" id="FQWL01000003">
    <property type="protein sequence ID" value="SHG78334.1"/>
    <property type="molecule type" value="Genomic_DNA"/>
</dbReference>
<dbReference type="OrthoDB" id="4457677at2"/>
<evidence type="ECO:0000256" key="5">
    <source>
        <dbReference type="ARBA" id="ARBA00022741"/>
    </source>
</evidence>
<dbReference type="Pfam" id="PF00512">
    <property type="entry name" value="HisKA"/>
    <property type="match status" value="1"/>
</dbReference>
<keyword evidence="11" id="KW-0804">Transcription</keyword>
<dbReference type="Gene3D" id="3.40.50.2300">
    <property type="match status" value="1"/>
</dbReference>
<dbReference type="CDD" id="cd17574">
    <property type="entry name" value="REC_OmpR"/>
    <property type="match status" value="1"/>
</dbReference>
<keyword evidence="8" id="KW-0902">Two-component regulatory system</keyword>
<dbReference type="Pfam" id="PF12833">
    <property type="entry name" value="HTH_18"/>
    <property type="match status" value="1"/>
</dbReference>
<sequence length="977" mass="111039">MKQLALPLLIFCTSFLFSQSKIDSLQKALDEASQDSVKVKLLHQLYFQYENKEPKKARNMALEALRISSELPIVKLRSASYAIYGDYLYTQSSFDSSIVMYKTARNLAKEIDWIQGEMDALFGLGNVYYRKGNFEEAKKTHEQKLKMAEELGDRESVAGSYNSLGLICSEQGEMTQAMEYFIASSKIYKEVGHLRNYSITLMSIGMAHRQLGNYDKSKWYYLQSDSISTLLKNDLGRAYVYHNLAIINKNTGELDEATLYNDKALVLFTKLGDRKKVGELHYNQGSIFLEKKAFKKAVDAYQKSLGVSVVTNDSMMIAFSNCAIGQSYMLSNDFKNAIEYLKSAVEISERIGLFPIEMDAYEYLSETYGKTGDFEQAYQSRTKYSILKDSLFTREKRELANEIEARYQNEEKTKEIALLESQKKLQALQLTQRVNERNAIVAFTIILLLLAGLLYNQYRIKQKTYKELRELDELKSNFFANISHEFRTPLTLIKGPIEQLEQNPGAGLGMESIKMIRRNTNKVLQLVNQLLDLSKIDKGKLELEQTEGDVFKCLRGAASSFSSHAAQRGIDYKIQIPREFLWASFDRDKLEKIVYNLLGNAFKFSDDESIISFVSSYTDGELRILVSDTGRGIPEDKIPFIFDRFYQVYQGATREYEGSGIGLSLSKELVALMDGTITASSEVNKGTIFTIALPIQKIRPGNLKDKSTRTNNQLDQKKKPYEFQTKAVETSPKILLVEDNPDMSYFIKEHLQGIYRIKEAKNGKIGLAQATKYAPDLIITDVMMPEMDGVELCHRLKSNFDTSHIPLIMLTAKAGIENKIEGLEIGADDYLTKPFDPKELLARVKNLIGQRIKLRERFAQTASRIHPKEIATSSLDQAFLEDLLQLLEQEYSNSSFGAPEMQATLGLSKTQLHRKLKALTGESPGELLRNFRIKRAAQLLRQKADTVTQIAYAVGFNNLSYFAKCFKELYGVSPSNY</sequence>
<dbReference type="InterPro" id="IPR018062">
    <property type="entry name" value="HTH_AraC-typ_CS"/>
</dbReference>
<comment type="catalytic activity">
    <reaction evidence="1">
        <text>ATP + protein L-histidine = ADP + protein N-phospho-L-histidine.</text>
        <dbReference type="EC" id="2.7.13.3"/>
    </reaction>
</comment>
<feature type="repeat" description="TPR" evidence="13">
    <location>
        <begin position="318"/>
        <end position="351"/>
    </location>
</feature>
<dbReference type="GO" id="GO:0003700">
    <property type="term" value="F:DNA-binding transcription factor activity"/>
    <property type="evidence" value="ECO:0007669"/>
    <property type="project" value="InterPro"/>
</dbReference>
<dbReference type="PROSITE" id="PS50110">
    <property type="entry name" value="RESPONSE_REGULATORY"/>
    <property type="match status" value="1"/>
</dbReference>
<dbReference type="Pfam" id="PF13181">
    <property type="entry name" value="TPR_8"/>
    <property type="match status" value="2"/>
</dbReference>
<evidence type="ECO:0000256" key="1">
    <source>
        <dbReference type="ARBA" id="ARBA00000085"/>
    </source>
</evidence>
<feature type="coiled-coil region" evidence="14">
    <location>
        <begin position="393"/>
        <end position="420"/>
    </location>
</feature>
<dbReference type="SMART" id="SM00342">
    <property type="entry name" value="HTH_ARAC"/>
    <property type="match status" value="1"/>
</dbReference>
<evidence type="ECO:0000256" key="6">
    <source>
        <dbReference type="ARBA" id="ARBA00022777"/>
    </source>
</evidence>
<keyword evidence="6 18" id="KW-0418">Kinase</keyword>
<evidence type="ECO:0000256" key="14">
    <source>
        <dbReference type="SAM" id="Coils"/>
    </source>
</evidence>
<evidence type="ECO:0000313" key="19">
    <source>
        <dbReference type="Proteomes" id="UP000184532"/>
    </source>
</evidence>
<feature type="domain" description="Response regulatory" evidence="17">
    <location>
        <begin position="733"/>
        <end position="848"/>
    </location>
</feature>
<keyword evidence="19" id="KW-1185">Reference proteome</keyword>
<dbReference type="InterPro" id="IPR011990">
    <property type="entry name" value="TPR-like_helical_dom_sf"/>
</dbReference>
<proteinExistence type="predicted"/>
<name>A0A1M5MLN3_9FLAO</name>
<evidence type="ECO:0000259" key="16">
    <source>
        <dbReference type="PROSITE" id="PS50109"/>
    </source>
</evidence>
<dbReference type="InterPro" id="IPR001789">
    <property type="entry name" value="Sig_transdc_resp-reg_receiver"/>
</dbReference>
<dbReference type="PRINTS" id="PR00344">
    <property type="entry name" value="BCTRLSENSOR"/>
</dbReference>
<evidence type="ECO:0000313" key="18">
    <source>
        <dbReference type="EMBL" id="SHG78334.1"/>
    </source>
</evidence>
<dbReference type="FunFam" id="3.30.565.10:FF:000037">
    <property type="entry name" value="Hybrid sensor histidine kinase/response regulator"/>
    <property type="match status" value="1"/>
</dbReference>
<dbReference type="SUPFAM" id="SSF55874">
    <property type="entry name" value="ATPase domain of HSP90 chaperone/DNA topoisomerase II/histidine kinase"/>
    <property type="match status" value="1"/>
</dbReference>
<dbReference type="SMART" id="SM00387">
    <property type="entry name" value="HATPase_c"/>
    <property type="match status" value="1"/>
</dbReference>
<evidence type="ECO:0000259" key="17">
    <source>
        <dbReference type="PROSITE" id="PS50110"/>
    </source>
</evidence>
<dbReference type="Pfam" id="PF00072">
    <property type="entry name" value="Response_reg"/>
    <property type="match status" value="1"/>
</dbReference>
<evidence type="ECO:0000256" key="11">
    <source>
        <dbReference type="ARBA" id="ARBA00023163"/>
    </source>
</evidence>
<dbReference type="InterPro" id="IPR003594">
    <property type="entry name" value="HATPase_dom"/>
</dbReference>
<keyword evidence="3 12" id="KW-0597">Phosphoprotein</keyword>
<dbReference type="SUPFAM" id="SSF48452">
    <property type="entry name" value="TPR-like"/>
    <property type="match status" value="2"/>
</dbReference>
<evidence type="ECO:0000256" key="8">
    <source>
        <dbReference type="ARBA" id="ARBA00023012"/>
    </source>
</evidence>
<evidence type="ECO:0000256" key="9">
    <source>
        <dbReference type="ARBA" id="ARBA00023015"/>
    </source>
</evidence>
<dbReference type="Proteomes" id="UP000184532">
    <property type="component" value="Unassembled WGS sequence"/>
</dbReference>
<dbReference type="PROSITE" id="PS50005">
    <property type="entry name" value="TPR"/>
    <property type="match status" value="2"/>
</dbReference>
<dbReference type="InterPro" id="IPR036890">
    <property type="entry name" value="HATPase_C_sf"/>
</dbReference>
<dbReference type="RefSeq" id="WP_073180048.1">
    <property type="nucleotide sequence ID" value="NZ_FQWL01000003.1"/>
</dbReference>
<dbReference type="SUPFAM" id="SSF46689">
    <property type="entry name" value="Homeodomain-like"/>
    <property type="match status" value="1"/>
</dbReference>
<dbReference type="PROSITE" id="PS00041">
    <property type="entry name" value="HTH_ARAC_FAMILY_1"/>
    <property type="match status" value="1"/>
</dbReference>
<evidence type="ECO:0000256" key="4">
    <source>
        <dbReference type="ARBA" id="ARBA00022679"/>
    </source>
</evidence>
<dbReference type="InterPro" id="IPR003661">
    <property type="entry name" value="HisK_dim/P_dom"/>
</dbReference>
<dbReference type="SMART" id="SM00388">
    <property type="entry name" value="HisKA"/>
    <property type="match status" value="1"/>
</dbReference>
<feature type="domain" description="HTH araC/xylS-type" evidence="15">
    <location>
        <begin position="881"/>
        <end position="977"/>
    </location>
</feature>
<dbReference type="GO" id="GO:0000155">
    <property type="term" value="F:phosphorelay sensor kinase activity"/>
    <property type="evidence" value="ECO:0007669"/>
    <property type="project" value="InterPro"/>
</dbReference>
<keyword evidence="9" id="KW-0805">Transcription regulation</keyword>
<dbReference type="GO" id="GO:0005524">
    <property type="term" value="F:ATP binding"/>
    <property type="evidence" value="ECO:0007669"/>
    <property type="project" value="UniProtKB-KW"/>
</dbReference>
<dbReference type="InterPro" id="IPR009057">
    <property type="entry name" value="Homeodomain-like_sf"/>
</dbReference>
<evidence type="ECO:0000256" key="10">
    <source>
        <dbReference type="ARBA" id="ARBA00023125"/>
    </source>
</evidence>
<evidence type="ECO:0000256" key="12">
    <source>
        <dbReference type="PROSITE-ProRule" id="PRU00169"/>
    </source>
</evidence>
<evidence type="ECO:0000256" key="7">
    <source>
        <dbReference type="ARBA" id="ARBA00022840"/>
    </source>
</evidence>
<dbReference type="Gene3D" id="1.25.40.10">
    <property type="entry name" value="Tetratricopeptide repeat domain"/>
    <property type="match status" value="2"/>
</dbReference>
<dbReference type="InterPro" id="IPR018060">
    <property type="entry name" value="HTH_AraC"/>
</dbReference>
<evidence type="ECO:0000259" key="15">
    <source>
        <dbReference type="PROSITE" id="PS01124"/>
    </source>
</evidence>
<dbReference type="InterPro" id="IPR011006">
    <property type="entry name" value="CheY-like_superfamily"/>
</dbReference>
<dbReference type="Gene3D" id="1.10.287.130">
    <property type="match status" value="1"/>
</dbReference>
<protein>
    <recommendedName>
        <fullName evidence="2">histidine kinase</fullName>
        <ecNumber evidence="2">2.7.13.3</ecNumber>
    </recommendedName>
</protein>
<keyword evidence="5" id="KW-0547">Nucleotide-binding</keyword>
<dbReference type="InterPro" id="IPR019734">
    <property type="entry name" value="TPR_rpt"/>
</dbReference>
<reference evidence="19" key="1">
    <citation type="submission" date="2016-11" db="EMBL/GenBank/DDBJ databases">
        <authorList>
            <person name="Varghese N."/>
            <person name="Submissions S."/>
        </authorList>
    </citation>
    <scope>NUCLEOTIDE SEQUENCE [LARGE SCALE GENOMIC DNA]</scope>
    <source>
        <strain evidence="19">DSM 22638</strain>
    </source>
</reference>
<dbReference type="AlphaFoldDB" id="A0A1M5MLN3"/>
<accession>A0A1M5MLN3</accession>
<keyword evidence="13" id="KW-0802">TPR repeat</keyword>
<dbReference type="PROSITE" id="PS50109">
    <property type="entry name" value="HIS_KIN"/>
    <property type="match status" value="1"/>
</dbReference>
<dbReference type="PANTHER" id="PTHR43547:SF2">
    <property type="entry name" value="HYBRID SIGNAL TRANSDUCTION HISTIDINE KINASE C"/>
    <property type="match status" value="1"/>
</dbReference>
<dbReference type="Pfam" id="PF13424">
    <property type="entry name" value="TPR_12"/>
    <property type="match status" value="1"/>
</dbReference>
<dbReference type="PROSITE" id="PS01124">
    <property type="entry name" value="HTH_ARAC_FAMILY_2"/>
    <property type="match status" value="1"/>
</dbReference>
<dbReference type="STRING" id="570519.SAMN04488116_2523"/>
<dbReference type="GO" id="GO:0043565">
    <property type="term" value="F:sequence-specific DNA binding"/>
    <property type="evidence" value="ECO:0007669"/>
    <property type="project" value="InterPro"/>
</dbReference>
<feature type="repeat" description="TPR" evidence="13">
    <location>
        <begin position="118"/>
        <end position="151"/>
    </location>
</feature>
<gene>
    <name evidence="18" type="ORF">SAMN04488116_2523</name>
</gene>
<dbReference type="EC" id="2.7.13.3" evidence="2"/>
<dbReference type="SUPFAM" id="SSF52172">
    <property type="entry name" value="CheY-like"/>
    <property type="match status" value="1"/>
</dbReference>
<keyword evidence="7" id="KW-0067">ATP-binding</keyword>
<dbReference type="PANTHER" id="PTHR43547">
    <property type="entry name" value="TWO-COMPONENT HISTIDINE KINASE"/>
    <property type="match status" value="1"/>
</dbReference>
<dbReference type="Gene3D" id="1.10.10.60">
    <property type="entry name" value="Homeodomain-like"/>
    <property type="match status" value="2"/>
</dbReference>
<feature type="domain" description="Histidine kinase" evidence="16">
    <location>
        <begin position="481"/>
        <end position="697"/>
    </location>
</feature>
<keyword evidence="4" id="KW-0808">Transferase</keyword>
<keyword evidence="14" id="KW-0175">Coiled coil</keyword>
<dbReference type="SMART" id="SM00448">
    <property type="entry name" value="REC"/>
    <property type="match status" value="1"/>
</dbReference>